<dbReference type="SMART" id="SM00487">
    <property type="entry name" value="DEXDc"/>
    <property type="match status" value="1"/>
</dbReference>
<dbReference type="OrthoDB" id="9814088at2"/>
<dbReference type="CDD" id="cd18793">
    <property type="entry name" value="SF2_C_SNF"/>
    <property type="match status" value="1"/>
</dbReference>
<dbReference type="InterPro" id="IPR038718">
    <property type="entry name" value="SNF2-like_sf"/>
</dbReference>
<dbReference type="AlphaFoldDB" id="A0A2T0U2U1"/>
<proteinExistence type="predicted"/>
<dbReference type="PANTHER" id="PTHR45766">
    <property type="entry name" value="DNA ANNEALING HELICASE AND ENDONUCLEASE ZRANB3 FAMILY MEMBER"/>
    <property type="match status" value="1"/>
</dbReference>
<dbReference type="InterPro" id="IPR024975">
    <property type="entry name" value="NOV_C"/>
</dbReference>
<evidence type="ECO:0000256" key="2">
    <source>
        <dbReference type="ARBA" id="ARBA00022801"/>
    </source>
</evidence>
<evidence type="ECO:0000313" key="8">
    <source>
        <dbReference type="EMBL" id="PRY52236.1"/>
    </source>
</evidence>
<dbReference type="GO" id="GO:0004386">
    <property type="term" value="F:helicase activity"/>
    <property type="evidence" value="ECO:0007669"/>
    <property type="project" value="UniProtKB-KW"/>
</dbReference>
<dbReference type="InterPro" id="IPR027417">
    <property type="entry name" value="P-loop_NTPase"/>
</dbReference>
<dbReference type="GO" id="GO:0005524">
    <property type="term" value="F:ATP binding"/>
    <property type="evidence" value="ECO:0007669"/>
    <property type="project" value="UniProtKB-KW"/>
</dbReference>
<dbReference type="Pfam" id="PF00271">
    <property type="entry name" value="Helicase_C"/>
    <property type="match status" value="1"/>
</dbReference>
<keyword evidence="9" id="KW-1185">Reference proteome</keyword>
<evidence type="ECO:0000256" key="1">
    <source>
        <dbReference type="ARBA" id="ARBA00022741"/>
    </source>
</evidence>
<keyword evidence="3" id="KW-0347">Helicase</keyword>
<dbReference type="GO" id="GO:0016787">
    <property type="term" value="F:hydrolase activity"/>
    <property type="evidence" value="ECO:0007669"/>
    <property type="project" value="UniProtKB-KW"/>
</dbReference>
<evidence type="ECO:0000259" key="6">
    <source>
        <dbReference type="PROSITE" id="PS51192"/>
    </source>
</evidence>
<feature type="domain" description="Helicase ATP-binding" evidence="6">
    <location>
        <begin position="114"/>
        <end position="286"/>
    </location>
</feature>
<dbReference type="PANTHER" id="PTHR45766:SF6">
    <property type="entry name" value="SWI_SNF-RELATED MATRIX-ASSOCIATED ACTIN-DEPENDENT REGULATOR OF CHROMATIN SUBFAMILY A-LIKE PROTEIN 1"/>
    <property type="match status" value="1"/>
</dbReference>
<dbReference type="CDD" id="cd18011">
    <property type="entry name" value="DEXDc_RapA"/>
    <property type="match status" value="1"/>
</dbReference>
<comment type="caution">
    <text evidence="8">The sequence shown here is derived from an EMBL/GenBank/DDBJ whole genome shotgun (WGS) entry which is preliminary data.</text>
</comment>
<dbReference type="InterPro" id="IPR049730">
    <property type="entry name" value="SNF2/RAD54-like_C"/>
</dbReference>
<feature type="domain" description="Helicase C-terminal" evidence="7">
    <location>
        <begin position="479"/>
        <end position="652"/>
    </location>
</feature>
<dbReference type="PROSITE" id="PS51192">
    <property type="entry name" value="HELICASE_ATP_BIND_1"/>
    <property type="match status" value="1"/>
</dbReference>
<dbReference type="InterPro" id="IPR014001">
    <property type="entry name" value="Helicase_ATP-bd"/>
</dbReference>
<keyword evidence="1" id="KW-0547">Nucleotide-binding</keyword>
<dbReference type="SUPFAM" id="SSF52540">
    <property type="entry name" value="P-loop containing nucleoside triphosphate hydrolases"/>
    <property type="match status" value="2"/>
</dbReference>
<feature type="region of interest" description="Disordered" evidence="5">
    <location>
        <begin position="933"/>
        <end position="954"/>
    </location>
</feature>
<evidence type="ECO:0000313" key="9">
    <source>
        <dbReference type="Proteomes" id="UP000237822"/>
    </source>
</evidence>
<keyword evidence="4" id="KW-0067">ATP-binding</keyword>
<feature type="compositionally biased region" description="Basic and acidic residues" evidence="5">
    <location>
        <begin position="936"/>
        <end position="954"/>
    </location>
</feature>
<accession>A0A2T0U2U1</accession>
<dbReference type="InterPro" id="IPR000330">
    <property type="entry name" value="SNF2_N"/>
</dbReference>
<dbReference type="InterPro" id="IPR057342">
    <property type="entry name" value="DEXDc_RapA"/>
</dbReference>
<organism evidence="8 9">
    <name type="scientific">Knoellia remsis</name>
    <dbReference type="NCBI Taxonomy" id="407159"/>
    <lineage>
        <taxon>Bacteria</taxon>
        <taxon>Bacillati</taxon>
        <taxon>Actinomycetota</taxon>
        <taxon>Actinomycetes</taxon>
        <taxon>Micrococcales</taxon>
        <taxon>Intrasporangiaceae</taxon>
        <taxon>Knoellia</taxon>
    </lineage>
</organism>
<dbReference type="InterPro" id="IPR001650">
    <property type="entry name" value="Helicase_C-like"/>
</dbReference>
<evidence type="ECO:0000259" key="7">
    <source>
        <dbReference type="PROSITE" id="PS51194"/>
    </source>
</evidence>
<dbReference type="SMART" id="SM00490">
    <property type="entry name" value="HELICc"/>
    <property type="match status" value="1"/>
</dbReference>
<evidence type="ECO:0000256" key="5">
    <source>
        <dbReference type="SAM" id="MobiDB-lite"/>
    </source>
</evidence>
<dbReference type="Pfam" id="PF13020">
    <property type="entry name" value="NOV_C"/>
    <property type="match status" value="1"/>
</dbReference>
<evidence type="ECO:0000256" key="3">
    <source>
        <dbReference type="ARBA" id="ARBA00022806"/>
    </source>
</evidence>
<evidence type="ECO:0000256" key="4">
    <source>
        <dbReference type="ARBA" id="ARBA00022840"/>
    </source>
</evidence>
<sequence length="1137" mass="127023">MKLEELKPGLRIEGLVPGEVLTVIAVQWHGASAAELTYKNSAGELGQQVVLRQHEDSIRLAASGMRPFDADAGDFKIAAEAQRITLAGLFDPMLAVATSEVQPLPHQIRAVYGELLPRTPLRFLLADDPGAGKTIMAGLFVKELMLRDDVKRCLIVAPGGLVEQWQDELMFKFGLRFEILTKTLVDSVVSLNPFEDKPFLIARMDQLSRNEELQAQLRDSEWDLIIVDEAHRMGAHYFGGKLEKTKRFQLGELLGGITRHLLLMTATPHSGKEEDFQLFLTLLDKDRFEGKRKTAVDTSGIMRRLVKEELLTFEGKKLFPERVAETVPYKLTSHEYDLYEDVTAYVREGMNRADRIGGKRRNTIGFALTVLQRRLASSPEAIYQSLVRRTKRLEKRRAEILSGTYRDDTVTIDLDAIDEDDLNADELESLEEDILDEATAAKTVDELDAELLELADLTAKAKRVRDSGVDRKWSELSAILQDHALTTHADGRPRKLIIFTEHRDTLEYLRDRITTLVGRSGAVRAIHGGVNRSERRLITEEFTKNPDCQFLLATDAAGEGLNLQAAHLMVNYDLPWNPNRIEQRFGRIHRIGQTEVCRLWNLVADNTREGEVFLTLLGKLDQMRAAYGGKVFDVLGEAFSETPLRALLKDAIQYGELPETRAKMQAVIDRSVGDGLKDLLDERALAADHLSEADLAKLRAAMDEARARRLQPHYIEMAFKAAFARLGGRMVKRERGRYEVANVPAHLRAHLARPVAQRYERVTFDLEFVQPDGMPRADLLAPGHPLHDAVMEEAAQHLGGALNTGTVLISPTVEQPQLLVGVIEEIADGTGKGVARRFSYAFVDAMGTVSKAGPAPYLDCVAAPAAPVVEAARREPWLADAEGAASSWLIATTLPEYLQEVSARRGAELARMRELVTARLENERDRLLMDATLAAEQERSGRKPKETPESLTRKATELDRRLRQRLALLDQQSNMSMKPPHVVTSALVLPASMLDGELPAGVATHAVETKAVERRGVDRVMAEERRLGRSPVEQAFNNPGYDILSTDPATGETYRIEVKARIDGADDFWVTHNEVMTGKNAHPRYRLALVRVDPRGTDFDDVRYLDNPFATTEIGGFDATGIRGHWHKEWAKGKAPF</sequence>
<dbReference type="Pfam" id="PF00176">
    <property type="entry name" value="SNF2-rel_dom"/>
    <property type="match status" value="1"/>
</dbReference>
<name>A0A2T0U2U1_9MICO</name>
<reference evidence="8 9" key="1">
    <citation type="submission" date="2018-03" db="EMBL/GenBank/DDBJ databases">
        <title>Genomic Encyclopedia of Archaeal and Bacterial Type Strains, Phase II (KMG-II): from individual species to whole genera.</title>
        <authorList>
            <person name="Goeker M."/>
        </authorList>
    </citation>
    <scope>NUCLEOTIDE SEQUENCE [LARGE SCALE GENOMIC DNA]</scope>
    <source>
        <strain evidence="8 9">ATCC BAA-1496</strain>
    </source>
</reference>
<dbReference type="Gene3D" id="3.40.50.300">
    <property type="entry name" value="P-loop containing nucleotide triphosphate hydrolases"/>
    <property type="match status" value="1"/>
</dbReference>
<dbReference type="Proteomes" id="UP000237822">
    <property type="component" value="Unassembled WGS sequence"/>
</dbReference>
<dbReference type="PROSITE" id="PS51194">
    <property type="entry name" value="HELICASE_CTER"/>
    <property type="match status" value="1"/>
</dbReference>
<dbReference type="EMBL" id="PVTI01000034">
    <property type="protein sequence ID" value="PRY52236.1"/>
    <property type="molecule type" value="Genomic_DNA"/>
</dbReference>
<dbReference type="Gene3D" id="3.40.50.10810">
    <property type="entry name" value="Tandem AAA-ATPase domain"/>
    <property type="match status" value="1"/>
</dbReference>
<gene>
    <name evidence="8" type="ORF">BCF74_13415</name>
</gene>
<protein>
    <submittedName>
        <fullName evidence="8">Uncharacterized protein DUF3883</fullName>
    </submittedName>
</protein>
<keyword evidence="2" id="KW-0378">Hydrolase</keyword>